<dbReference type="FunFam" id="3.30.70.580:FF:000002">
    <property type="entry name" value="tRNA pseudouridine synthase"/>
    <property type="match status" value="1"/>
</dbReference>
<dbReference type="EC" id="5.4.99.12" evidence="12"/>
<dbReference type="InterPro" id="IPR041708">
    <property type="entry name" value="PUS1/PUS2-like"/>
</dbReference>
<dbReference type="AlphaFoldDB" id="A0A1B0D9A1"/>
<evidence type="ECO:0000256" key="10">
    <source>
        <dbReference type="ARBA" id="ARBA00053709"/>
    </source>
</evidence>
<evidence type="ECO:0000256" key="6">
    <source>
        <dbReference type="ARBA" id="ARBA00023235"/>
    </source>
</evidence>
<comment type="catalytic activity">
    <reaction evidence="1">
        <text>a uridine in mRNA = a pseudouridine in mRNA</text>
        <dbReference type="Rhea" id="RHEA:56644"/>
        <dbReference type="Rhea" id="RHEA-COMP:14658"/>
        <dbReference type="Rhea" id="RHEA-COMP:14659"/>
        <dbReference type="ChEBI" id="CHEBI:65314"/>
        <dbReference type="ChEBI" id="CHEBI:65315"/>
    </reaction>
</comment>
<feature type="compositionally biased region" description="Acidic residues" evidence="20">
    <location>
        <begin position="400"/>
        <end position="414"/>
    </location>
</feature>
<dbReference type="InterPro" id="IPR001406">
    <property type="entry name" value="PsdUridine_synth_TruA"/>
</dbReference>
<dbReference type="VEuPathDB" id="VectorBase:PPAI004213"/>
<dbReference type="VEuPathDB" id="VectorBase:PPAPM1_005992"/>
<dbReference type="Pfam" id="PF01416">
    <property type="entry name" value="PseudoU_synth_1"/>
    <property type="match status" value="1"/>
</dbReference>
<comment type="similarity">
    <text evidence="3">Belongs to the tRNA pseudouridine synthase TruA family.</text>
</comment>
<dbReference type="NCBIfam" id="TIGR00071">
    <property type="entry name" value="hisT_truA"/>
    <property type="match status" value="1"/>
</dbReference>
<dbReference type="InterPro" id="IPR020103">
    <property type="entry name" value="PsdUridine_synth_cat_dom_sf"/>
</dbReference>
<dbReference type="EMBL" id="AJVK01004291">
    <property type="status" value="NOT_ANNOTATED_CDS"/>
    <property type="molecule type" value="Genomic_DNA"/>
</dbReference>
<evidence type="ECO:0000256" key="12">
    <source>
        <dbReference type="ARBA" id="ARBA00066509"/>
    </source>
</evidence>
<proteinExistence type="inferred from homology"/>
<evidence type="ECO:0000256" key="7">
    <source>
        <dbReference type="ARBA" id="ARBA00023242"/>
    </source>
</evidence>
<dbReference type="PANTHER" id="PTHR11142">
    <property type="entry name" value="PSEUDOURIDYLATE SYNTHASE"/>
    <property type="match status" value="1"/>
</dbReference>
<dbReference type="GO" id="GO:0003723">
    <property type="term" value="F:RNA binding"/>
    <property type="evidence" value="ECO:0007669"/>
    <property type="project" value="InterPro"/>
</dbReference>
<feature type="binding site" evidence="19">
    <location>
        <position position="196"/>
    </location>
    <ligand>
        <name>substrate</name>
    </ligand>
</feature>
<comment type="catalytic activity">
    <reaction evidence="9">
        <text>uridine(38/39/40) in tRNA = pseudouridine(38/39/40) in tRNA</text>
        <dbReference type="Rhea" id="RHEA:22376"/>
        <dbReference type="Rhea" id="RHEA-COMP:10085"/>
        <dbReference type="Rhea" id="RHEA-COMP:10087"/>
        <dbReference type="ChEBI" id="CHEBI:65314"/>
        <dbReference type="ChEBI" id="CHEBI:65315"/>
        <dbReference type="EC" id="5.4.99.12"/>
    </reaction>
</comment>
<dbReference type="GO" id="GO:1990481">
    <property type="term" value="P:mRNA pseudouridine synthesis"/>
    <property type="evidence" value="ECO:0007669"/>
    <property type="project" value="TreeGrafter"/>
</dbReference>
<dbReference type="InterPro" id="IPR020095">
    <property type="entry name" value="PsdUridine_synth_TruA_C"/>
</dbReference>
<dbReference type="GO" id="GO:0005634">
    <property type="term" value="C:nucleus"/>
    <property type="evidence" value="ECO:0007669"/>
    <property type="project" value="UniProtKB-SubCell"/>
</dbReference>
<evidence type="ECO:0000256" key="4">
    <source>
        <dbReference type="ARBA" id="ARBA00022664"/>
    </source>
</evidence>
<evidence type="ECO:0000256" key="8">
    <source>
        <dbReference type="ARBA" id="ARBA00036943"/>
    </source>
</evidence>
<feature type="compositionally biased region" description="Basic and acidic residues" evidence="20">
    <location>
        <begin position="426"/>
        <end position="436"/>
    </location>
</feature>
<comment type="function">
    <text evidence="10">Pseudouridylate synthase that catalyzes pseudouridylation of tRNAs and mRNAs. Acts on positions 27/28 in the anticodon stem and also positions 34 and 36 in the anticodon of an intron containing tRNA. Also catalyzes pseudouridylation of mRNAs: mediates pseudouridylation of mRNAs with the consensus sequence 5'-UGUAG-3'. Acts as a regulator of pre-mRNA splicing by mediating pseudouridylation of pre-mRNAs at locations associated with alternatively spliced regions. Pseudouridylation of pre-mRNAs near splice sites directly regulates mRNA splicing and mRNA 3'-end processing. Involved in regulation of nuclear receptor activity through pseudouridylation of SRA1 mRNA.</text>
</comment>
<dbReference type="InterPro" id="IPR020094">
    <property type="entry name" value="TruA/RsuA/RluB/E/F_N"/>
</dbReference>
<evidence type="ECO:0000259" key="21">
    <source>
        <dbReference type="Pfam" id="PF01416"/>
    </source>
</evidence>
<evidence type="ECO:0000256" key="2">
    <source>
        <dbReference type="ARBA" id="ARBA00004123"/>
    </source>
</evidence>
<keyword evidence="23" id="KW-1185">Reference proteome</keyword>
<dbReference type="CDD" id="cd02568">
    <property type="entry name" value="PseudoU_synth_PUS1_PUS2"/>
    <property type="match status" value="1"/>
</dbReference>
<dbReference type="PANTHER" id="PTHR11142:SF4">
    <property type="entry name" value="PSEUDOURIDYLATE SYNTHASE 1 HOMOLOG"/>
    <property type="match status" value="1"/>
</dbReference>
<evidence type="ECO:0000256" key="16">
    <source>
        <dbReference type="ARBA" id="ARBA00080849"/>
    </source>
</evidence>
<reference evidence="22" key="1">
    <citation type="submission" date="2022-08" db="UniProtKB">
        <authorList>
            <consortium name="EnsemblMetazoa"/>
        </authorList>
    </citation>
    <scope>IDENTIFICATION</scope>
    <source>
        <strain evidence="22">Israel</strain>
    </source>
</reference>
<protein>
    <recommendedName>
        <fullName evidence="13">Pseudouridylate synthase 1 homolog</fullName>
        <ecNumber evidence="12">5.4.99.12</ecNumber>
    </recommendedName>
    <alternativeName>
        <fullName evidence="14">tRNA pseudouridine synthase 1</fullName>
    </alternativeName>
    <alternativeName>
        <fullName evidence="17">tRNA pseudouridine(38-40) synthase</fullName>
    </alternativeName>
    <alternativeName>
        <fullName evidence="15">tRNA pseudouridylate synthase I</fullName>
    </alternativeName>
    <alternativeName>
        <fullName evidence="16">tRNA-uridine isomerase I</fullName>
    </alternativeName>
</protein>
<evidence type="ECO:0000256" key="19">
    <source>
        <dbReference type="PIRSR" id="PIRSR641708-2"/>
    </source>
</evidence>
<comment type="subcellular location">
    <subcellularLocation>
        <location evidence="2">Nucleus</location>
    </subcellularLocation>
</comment>
<evidence type="ECO:0000256" key="9">
    <source>
        <dbReference type="ARBA" id="ARBA00052184"/>
    </source>
</evidence>
<evidence type="ECO:0000256" key="17">
    <source>
        <dbReference type="ARBA" id="ARBA00081344"/>
    </source>
</evidence>
<dbReference type="Gene3D" id="3.30.70.580">
    <property type="entry name" value="Pseudouridine synthase I, catalytic domain, N-terminal subdomain"/>
    <property type="match status" value="1"/>
</dbReference>
<dbReference type="InterPro" id="IPR020097">
    <property type="entry name" value="PsdUridine_synth_TruA_a/b_dom"/>
</dbReference>
<keyword evidence="5" id="KW-0819">tRNA processing</keyword>
<dbReference type="Gene3D" id="3.30.70.660">
    <property type="entry name" value="Pseudouridine synthase I, catalytic domain, C-terminal subdomain"/>
    <property type="match status" value="1"/>
</dbReference>
<evidence type="ECO:0000256" key="20">
    <source>
        <dbReference type="SAM" id="MobiDB-lite"/>
    </source>
</evidence>
<evidence type="ECO:0000256" key="5">
    <source>
        <dbReference type="ARBA" id="ARBA00022694"/>
    </source>
</evidence>
<evidence type="ECO:0000256" key="18">
    <source>
        <dbReference type="PIRSR" id="PIRSR641708-1"/>
    </source>
</evidence>
<organism evidence="22 23">
    <name type="scientific">Phlebotomus papatasi</name>
    <name type="common">Sandfly</name>
    <dbReference type="NCBI Taxonomy" id="29031"/>
    <lineage>
        <taxon>Eukaryota</taxon>
        <taxon>Metazoa</taxon>
        <taxon>Ecdysozoa</taxon>
        <taxon>Arthropoda</taxon>
        <taxon>Hexapoda</taxon>
        <taxon>Insecta</taxon>
        <taxon>Pterygota</taxon>
        <taxon>Neoptera</taxon>
        <taxon>Endopterygota</taxon>
        <taxon>Diptera</taxon>
        <taxon>Nematocera</taxon>
        <taxon>Psychodoidea</taxon>
        <taxon>Psychodidae</taxon>
        <taxon>Phlebotomus</taxon>
        <taxon>Phlebotomus</taxon>
    </lineage>
</organism>
<feature type="active site" description="Nucleophile" evidence="18">
    <location>
        <position position="142"/>
    </location>
</feature>
<keyword evidence="7" id="KW-0539">Nucleus</keyword>
<evidence type="ECO:0000313" key="23">
    <source>
        <dbReference type="Proteomes" id="UP000092462"/>
    </source>
</evidence>
<dbReference type="Proteomes" id="UP000092462">
    <property type="component" value="Unassembled WGS sequence"/>
</dbReference>
<evidence type="ECO:0000256" key="14">
    <source>
        <dbReference type="ARBA" id="ARBA00075153"/>
    </source>
</evidence>
<dbReference type="GO" id="GO:0006397">
    <property type="term" value="P:mRNA processing"/>
    <property type="evidence" value="ECO:0007669"/>
    <property type="project" value="UniProtKB-KW"/>
</dbReference>
<comment type="catalytic activity">
    <reaction evidence="8">
        <text>a uridine in tRNA = a pseudouridine in tRNA</text>
        <dbReference type="Rhea" id="RHEA:54572"/>
        <dbReference type="Rhea" id="RHEA-COMP:13339"/>
        <dbReference type="Rhea" id="RHEA-COMP:13934"/>
        <dbReference type="ChEBI" id="CHEBI:65314"/>
        <dbReference type="ChEBI" id="CHEBI:65315"/>
    </reaction>
</comment>
<feature type="region of interest" description="Disordered" evidence="20">
    <location>
        <begin position="394"/>
        <end position="436"/>
    </location>
</feature>
<feature type="domain" description="Pseudouridine synthase I TruA alpha/beta" evidence="21">
    <location>
        <begin position="232"/>
        <end position="337"/>
    </location>
</feature>
<evidence type="ECO:0000256" key="11">
    <source>
        <dbReference type="ARBA" id="ARBA00064589"/>
    </source>
</evidence>
<dbReference type="GO" id="GO:0031119">
    <property type="term" value="P:tRNA pseudouridine synthesis"/>
    <property type="evidence" value="ECO:0007669"/>
    <property type="project" value="InterPro"/>
</dbReference>
<evidence type="ECO:0000256" key="15">
    <source>
        <dbReference type="ARBA" id="ARBA00079087"/>
    </source>
</evidence>
<keyword evidence="6" id="KW-0413">Isomerase</keyword>
<sequence length="436" mass="50050">MLRLLLRQNRVVLSEVRSCGSFAQIMSEAIDNRKAEVGTKRTKDMSYKSRYEGSKKRREWKGAIEVSQEKKEGSEPFVRIKRKKSVILLGYSGKDYYGMQRNPDVKTVEQELLAAMLKNNWITEEAYNFPQSIGFQRAARTDKGVSAVRQCVSLKLPLDLNIQSLNADLPSQIRVFAVKTVTQGFNSKNDCMARTYTYTLPTIALSSDSSSESPMEKFRIPSEVLDKFREILKMFQGTKNYHNFTTKKAYLDPSSNRYIISFTCQDPFVVEDVEFVELRVKGQSFMMHQIRKMVGLALAIIRGHQDVKLLENAFTQTRLNIPRAPGLGLVLDTLHYDRYNRRYGSDGIHTPLTWEEVEEEIQKFVKKEIHPVITGTEIAEKPTLDWLENKLSTHDFTDQVGEDNDSNDEDEDQEEKPAENSAQELISKEDVTLKTE</sequence>
<name>A0A1B0D9A1_PHLPP</name>
<dbReference type="FunFam" id="3.30.70.660:FF:000002">
    <property type="entry name" value="tRNA pseudouridine synthase"/>
    <property type="match status" value="1"/>
</dbReference>
<evidence type="ECO:0000256" key="13">
    <source>
        <dbReference type="ARBA" id="ARBA00068582"/>
    </source>
</evidence>
<keyword evidence="4" id="KW-0507">mRNA processing</keyword>
<dbReference type="GO" id="GO:0160147">
    <property type="term" value="F:tRNA pseudouridine(38-40) synthase activity"/>
    <property type="evidence" value="ECO:0007669"/>
    <property type="project" value="UniProtKB-EC"/>
</dbReference>
<evidence type="ECO:0000313" key="22">
    <source>
        <dbReference type="EnsemblMetazoa" id="PPAI004213-PA"/>
    </source>
</evidence>
<evidence type="ECO:0000256" key="1">
    <source>
        <dbReference type="ARBA" id="ARBA00001166"/>
    </source>
</evidence>
<dbReference type="EnsemblMetazoa" id="PPAI004213-RA">
    <property type="protein sequence ID" value="PPAI004213-PA"/>
    <property type="gene ID" value="PPAI004213"/>
</dbReference>
<comment type="subunit">
    <text evidence="11">Monomer. Forms a complex with RARG and the SRA1 RNA in the nucleus.</text>
</comment>
<dbReference type="SUPFAM" id="SSF55120">
    <property type="entry name" value="Pseudouridine synthase"/>
    <property type="match status" value="1"/>
</dbReference>
<accession>A0A1B0D9A1</accession>
<evidence type="ECO:0000256" key="3">
    <source>
        <dbReference type="ARBA" id="ARBA00009375"/>
    </source>
</evidence>